<comment type="caution">
    <text evidence="1">The sequence shown here is derived from an EMBL/GenBank/DDBJ whole genome shotgun (WGS) entry which is preliminary data.</text>
</comment>
<keyword evidence="2" id="KW-1185">Reference proteome</keyword>
<reference evidence="1 2" key="2">
    <citation type="journal article" date="2022" name="Mol. Ecol. Resour.">
        <title>The genomes of chicory, endive, great burdock and yacon provide insights into Asteraceae paleo-polyploidization history and plant inulin production.</title>
        <authorList>
            <person name="Fan W."/>
            <person name="Wang S."/>
            <person name="Wang H."/>
            <person name="Wang A."/>
            <person name="Jiang F."/>
            <person name="Liu H."/>
            <person name="Zhao H."/>
            <person name="Xu D."/>
            <person name="Zhang Y."/>
        </authorList>
    </citation>
    <scope>NUCLEOTIDE SEQUENCE [LARGE SCALE GENOMIC DNA]</scope>
    <source>
        <strain evidence="2">cv. Niubang</strain>
    </source>
</reference>
<name>A0ACB9B7T1_ARCLA</name>
<protein>
    <submittedName>
        <fullName evidence="1">Uncharacterized protein</fullName>
    </submittedName>
</protein>
<accession>A0ACB9B7T1</accession>
<gene>
    <name evidence="1" type="ORF">L6452_19421</name>
</gene>
<sequence>MNHVPKKINADEGFIKKPSLSCFLLAADEEGEIITTPPPHHQKRKNGRQRRINLTFFVYEPLVQYATTITTDLITLLWESPSLQLLLFLKPTFGNFLLSIFRSIN</sequence>
<dbReference type="EMBL" id="CM042052">
    <property type="protein sequence ID" value="KAI3718544.1"/>
    <property type="molecule type" value="Genomic_DNA"/>
</dbReference>
<evidence type="ECO:0000313" key="1">
    <source>
        <dbReference type="EMBL" id="KAI3718544.1"/>
    </source>
</evidence>
<evidence type="ECO:0000313" key="2">
    <source>
        <dbReference type="Proteomes" id="UP001055879"/>
    </source>
</evidence>
<organism evidence="1 2">
    <name type="scientific">Arctium lappa</name>
    <name type="common">Greater burdock</name>
    <name type="synonym">Lappa major</name>
    <dbReference type="NCBI Taxonomy" id="4217"/>
    <lineage>
        <taxon>Eukaryota</taxon>
        <taxon>Viridiplantae</taxon>
        <taxon>Streptophyta</taxon>
        <taxon>Embryophyta</taxon>
        <taxon>Tracheophyta</taxon>
        <taxon>Spermatophyta</taxon>
        <taxon>Magnoliopsida</taxon>
        <taxon>eudicotyledons</taxon>
        <taxon>Gunneridae</taxon>
        <taxon>Pentapetalae</taxon>
        <taxon>asterids</taxon>
        <taxon>campanulids</taxon>
        <taxon>Asterales</taxon>
        <taxon>Asteraceae</taxon>
        <taxon>Carduoideae</taxon>
        <taxon>Cardueae</taxon>
        <taxon>Arctiinae</taxon>
        <taxon>Arctium</taxon>
    </lineage>
</organism>
<proteinExistence type="predicted"/>
<dbReference type="Proteomes" id="UP001055879">
    <property type="component" value="Linkage Group LG06"/>
</dbReference>
<reference evidence="2" key="1">
    <citation type="journal article" date="2022" name="Mol. Ecol. Resour.">
        <title>The genomes of chicory, endive, great burdock and yacon provide insights into Asteraceae palaeo-polyploidization history and plant inulin production.</title>
        <authorList>
            <person name="Fan W."/>
            <person name="Wang S."/>
            <person name="Wang H."/>
            <person name="Wang A."/>
            <person name="Jiang F."/>
            <person name="Liu H."/>
            <person name="Zhao H."/>
            <person name="Xu D."/>
            <person name="Zhang Y."/>
        </authorList>
    </citation>
    <scope>NUCLEOTIDE SEQUENCE [LARGE SCALE GENOMIC DNA]</scope>
    <source>
        <strain evidence="2">cv. Niubang</strain>
    </source>
</reference>